<dbReference type="EMBL" id="NESQ01000034">
    <property type="protein sequence ID" value="PUU82105.1"/>
    <property type="molecule type" value="Genomic_DNA"/>
</dbReference>
<keyword evidence="1" id="KW-0677">Repeat</keyword>
<name>A0A2T7A339_TUBBO</name>
<dbReference type="PANTHER" id="PTHR24198:SF165">
    <property type="entry name" value="ANKYRIN REPEAT-CONTAINING PROTEIN-RELATED"/>
    <property type="match status" value="1"/>
</dbReference>
<evidence type="ECO:0000256" key="2">
    <source>
        <dbReference type="ARBA" id="ARBA00023043"/>
    </source>
</evidence>
<dbReference type="SMART" id="SM00248">
    <property type="entry name" value="ANK"/>
    <property type="match status" value="7"/>
</dbReference>
<dbReference type="Gene3D" id="1.25.40.20">
    <property type="entry name" value="Ankyrin repeat-containing domain"/>
    <property type="match status" value="3"/>
</dbReference>
<dbReference type="Proteomes" id="UP000244722">
    <property type="component" value="Unassembled WGS sequence"/>
</dbReference>
<evidence type="ECO:0000313" key="4">
    <source>
        <dbReference type="EMBL" id="PUU82105.1"/>
    </source>
</evidence>
<dbReference type="PROSITE" id="PS50088">
    <property type="entry name" value="ANK_REPEAT"/>
    <property type="match status" value="1"/>
</dbReference>
<dbReference type="Pfam" id="PF12796">
    <property type="entry name" value="Ank_2"/>
    <property type="match status" value="2"/>
</dbReference>
<organism evidence="4 5">
    <name type="scientific">Tuber borchii</name>
    <name type="common">White truffle</name>
    <dbReference type="NCBI Taxonomy" id="42251"/>
    <lineage>
        <taxon>Eukaryota</taxon>
        <taxon>Fungi</taxon>
        <taxon>Dikarya</taxon>
        <taxon>Ascomycota</taxon>
        <taxon>Pezizomycotina</taxon>
        <taxon>Pezizomycetes</taxon>
        <taxon>Pezizales</taxon>
        <taxon>Tuberaceae</taxon>
        <taxon>Tuber</taxon>
    </lineage>
</organism>
<sequence>MTLLSLPNELLLQISTEQSLPEINALLRTNRRLAILLRPALLEKLIHIGPSEYAKRALHHLGERGDTGTVAWLLDRGIIELTQVDTLADILRTRSEVVMLTLLDAGLNPEIRCSGDRTLLMQAAEHGCARVISRLLAHEEGVDVNARNTWHKTALQTAIECSQRDVVMMLLADPRVDINSPDENISMAPLQIAMQRYPVDVVAAIAQDPRIRVPPLDGEDTWLHWAALSGREDIVSLFLADQRINVNARNQTGSTAYMTAVLAVQRWSIYLLLKDKRVDRSLGAEPVCIPMHLAATHGWPEVMQTLLADETVDVNCKHSGETPLHSAIRFRQPEIVRMLVDDPRVDVNLCYGDEPPLNLAAGNTPVCQEIVLLLLSRDDVDLGILNRGVPEGWDPSVLKMILRDVVGHAQSRTRRPGVGSWDGARAMPTSVMEQIRACRMCIPRRSGDGW</sequence>
<dbReference type="OrthoDB" id="448455at2759"/>
<reference evidence="4 5" key="1">
    <citation type="submission" date="2017-04" db="EMBL/GenBank/DDBJ databases">
        <title>Draft genome sequence of Tuber borchii Vittad., a whitish edible truffle.</title>
        <authorList>
            <consortium name="DOE Joint Genome Institute"/>
            <person name="Murat C."/>
            <person name="Kuo A."/>
            <person name="Barry K.W."/>
            <person name="Clum A."/>
            <person name="Dockter R.B."/>
            <person name="Fauchery L."/>
            <person name="Iotti M."/>
            <person name="Kohler A."/>
            <person name="Labutti K."/>
            <person name="Lindquist E.A."/>
            <person name="Lipzen A."/>
            <person name="Ohm R.A."/>
            <person name="Wang M."/>
            <person name="Grigoriev I.V."/>
            <person name="Zambonelli A."/>
            <person name="Martin F.M."/>
        </authorList>
    </citation>
    <scope>NUCLEOTIDE SEQUENCE [LARGE SCALE GENOMIC DNA]</scope>
    <source>
        <strain evidence="4 5">Tbo3840</strain>
    </source>
</reference>
<gene>
    <name evidence="4" type="ORF">B9Z19DRAFT_1075833</name>
</gene>
<evidence type="ECO:0000313" key="5">
    <source>
        <dbReference type="Proteomes" id="UP000244722"/>
    </source>
</evidence>
<feature type="repeat" description="ANK" evidence="3">
    <location>
        <begin position="319"/>
        <end position="341"/>
    </location>
</feature>
<dbReference type="AlphaFoldDB" id="A0A2T7A339"/>
<comment type="caution">
    <text evidence="4">The sequence shown here is derived from an EMBL/GenBank/DDBJ whole genome shotgun (WGS) entry which is preliminary data.</text>
</comment>
<dbReference type="SUPFAM" id="SSF48403">
    <property type="entry name" value="Ankyrin repeat"/>
    <property type="match status" value="1"/>
</dbReference>
<dbReference type="PROSITE" id="PS50297">
    <property type="entry name" value="ANK_REP_REGION"/>
    <property type="match status" value="1"/>
</dbReference>
<evidence type="ECO:0000256" key="1">
    <source>
        <dbReference type="ARBA" id="ARBA00022737"/>
    </source>
</evidence>
<dbReference type="Pfam" id="PF00023">
    <property type="entry name" value="Ank"/>
    <property type="match status" value="1"/>
</dbReference>
<protein>
    <submittedName>
        <fullName evidence="4">Ankyrin repeat-containing domain protein</fullName>
    </submittedName>
</protein>
<dbReference type="InterPro" id="IPR036770">
    <property type="entry name" value="Ankyrin_rpt-contain_sf"/>
</dbReference>
<accession>A0A2T7A339</accession>
<evidence type="ECO:0000256" key="3">
    <source>
        <dbReference type="PROSITE-ProRule" id="PRU00023"/>
    </source>
</evidence>
<proteinExistence type="predicted"/>
<dbReference type="PANTHER" id="PTHR24198">
    <property type="entry name" value="ANKYRIN REPEAT AND PROTEIN KINASE DOMAIN-CONTAINING PROTEIN"/>
    <property type="match status" value="1"/>
</dbReference>
<dbReference type="STRING" id="42251.A0A2T7A339"/>
<keyword evidence="5" id="KW-1185">Reference proteome</keyword>
<dbReference type="InterPro" id="IPR002110">
    <property type="entry name" value="Ankyrin_rpt"/>
</dbReference>
<keyword evidence="2 3" id="KW-0040">ANK repeat</keyword>